<dbReference type="Pfam" id="PF01381">
    <property type="entry name" value="HTH_3"/>
    <property type="match status" value="1"/>
</dbReference>
<feature type="domain" description="HTH cro/C1-type" evidence="1">
    <location>
        <begin position="7"/>
        <end position="61"/>
    </location>
</feature>
<name>A0ABU3TL68_9BACT</name>
<evidence type="ECO:0000259" key="1">
    <source>
        <dbReference type="PROSITE" id="PS50943"/>
    </source>
</evidence>
<dbReference type="PROSITE" id="PS50943">
    <property type="entry name" value="HTH_CROC1"/>
    <property type="match status" value="1"/>
</dbReference>
<evidence type="ECO:0000313" key="2">
    <source>
        <dbReference type="EMBL" id="MDU0372127.1"/>
    </source>
</evidence>
<gene>
    <name evidence="2" type="ORF">ROI90_17100</name>
</gene>
<comment type="caution">
    <text evidence="2">The sequence shown here is derived from an EMBL/GenBank/DDBJ whole genome shotgun (WGS) entry which is preliminary data.</text>
</comment>
<accession>A0ABU3TL68</accession>
<dbReference type="Proteomes" id="UP001250698">
    <property type="component" value="Unassembled WGS sequence"/>
</dbReference>
<proteinExistence type="predicted"/>
<dbReference type="CDD" id="cd00093">
    <property type="entry name" value="HTH_XRE"/>
    <property type="match status" value="1"/>
</dbReference>
<dbReference type="InterPro" id="IPR010982">
    <property type="entry name" value="Lambda_DNA-bd_dom_sf"/>
</dbReference>
<reference evidence="2 3" key="1">
    <citation type="submission" date="2023-10" db="EMBL/GenBank/DDBJ databases">
        <title>Hymenobacter endophyticus sp. nov., an isolate from the leaf tissues of wheat.</title>
        <authorList>
            <person name="Dai Y."/>
        </authorList>
    </citation>
    <scope>NUCLEOTIDE SEQUENCE [LARGE SCALE GENOMIC DNA]</scope>
    <source>
        <strain evidence="2 3">ZK17L-C2</strain>
    </source>
</reference>
<dbReference type="InterPro" id="IPR001387">
    <property type="entry name" value="Cro/C1-type_HTH"/>
</dbReference>
<dbReference type="Gene3D" id="1.10.260.40">
    <property type="entry name" value="lambda repressor-like DNA-binding domains"/>
    <property type="match status" value="1"/>
</dbReference>
<dbReference type="EMBL" id="JAWDJT010000012">
    <property type="protein sequence ID" value="MDU0372127.1"/>
    <property type="molecule type" value="Genomic_DNA"/>
</dbReference>
<dbReference type="RefSeq" id="WP_315999577.1">
    <property type="nucleotide sequence ID" value="NZ_JAWDJT010000012.1"/>
</dbReference>
<dbReference type="SMART" id="SM00530">
    <property type="entry name" value="HTH_XRE"/>
    <property type="match status" value="1"/>
</dbReference>
<organism evidence="2 3">
    <name type="scientific">Hymenobacter endophyticus</name>
    <dbReference type="NCBI Taxonomy" id="3076335"/>
    <lineage>
        <taxon>Bacteria</taxon>
        <taxon>Pseudomonadati</taxon>
        <taxon>Bacteroidota</taxon>
        <taxon>Cytophagia</taxon>
        <taxon>Cytophagales</taxon>
        <taxon>Hymenobacteraceae</taxon>
        <taxon>Hymenobacter</taxon>
    </lineage>
</organism>
<keyword evidence="3" id="KW-1185">Reference proteome</keyword>
<protein>
    <submittedName>
        <fullName evidence="2">Helix-turn-helix transcriptional regulator</fullName>
    </submittedName>
</protein>
<dbReference type="SUPFAM" id="SSF47413">
    <property type="entry name" value="lambda repressor-like DNA-binding domains"/>
    <property type="match status" value="1"/>
</dbReference>
<sequence length="269" mass="30537">MSLHLRLKHLRGLRKLNHQQMADRLHICRSAYTKMEANTASIRLEQLHRIAAVLEVSPALLASAQASSSDSQTWNDFDLMLETAFYHLSQKFTVVPYDELTEQQLSLVTSKGFGSREAYEDTPLNGRLYTYGPRQAIDELFRGLSFATLFEYQLIQNPTWLTRWQRHQTAPARAKLASALPPELQALLVDEPEVDETDYLVVLLITLTMPDGSEQHVELAHRDIPDGMDEQQALEQLITSRGASDGEIMAFTFDGYTTYEEIVTDIYAS</sequence>
<evidence type="ECO:0000313" key="3">
    <source>
        <dbReference type="Proteomes" id="UP001250698"/>
    </source>
</evidence>